<dbReference type="Pfam" id="PF03188">
    <property type="entry name" value="Cytochrom_B561"/>
    <property type="match status" value="1"/>
</dbReference>
<evidence type="ECO:0000259" key="13">
    <source>
        <dbReference type="PROSITE" id="PS50836"/>
    </source>
</evidence>
<dbReference type="Proteomes" id="UP001201812">
    <property type="component" value="Unassembled WGS sequence"/>
</dbReference>
<dbReference type="GO" id="GO:0016020">
    <property type="term" value="C:membrane"/>
    <property type="evidence" value="ECO:0007669"/>
    <property type="project" value="UniProtKB-SubCell"/>
</dbReference>
<feature type="transmembrane region" description="Helical" evidence="12">
    <location>
        <begin position="321"/>
        <end position="340"/>
    </location>
</feature>
<keyword evidence="5 12" id="KW-0812">Transmembrane</keyword>
<name>A0AAD4RB81_9BILA</name>
<dbReference type="CDD" id="cd09628">
    <property type="entry name" value="DOMON_SDR_2_like"/>
    <property type="match status" value="1"/>
</dbReference>
<dbReference type="GO" id="GO:0140575">
    <property type="term" value="F:transmembrane monodehydroascorbate reductase activity"/>
    <property type="evidence" value="ECO:0007669"/>
    <property type="project" value="InterPro"/>
</dbReference>
<evidence type="ECO:0000256" key="1">
    <source>
        <dbReference type="ARBA" id="ARBA00001970"/>
    </source>
</evidence>
<dbReference type="InterPro" id="IPR005018">
    <property type="entry name" value="DOMON_domain"/>
</dbReference>
<dbReference type="PROSITE" id="PS50939">
    <property type="entry name" value="CYTOCHROME_B561"/>
    <property type="match status" value="1"/>
</dbReference>
<keyword evidence="10 12" id="KW-0472">Membrane</keyword>
<feature type="transmembrane region" description="Helical" evidence="12">
    <location>
        <begin position="433"/>
        <end position="455"/>
    </location>
</feature>
<dbReference type="InterPro" id="IPR006593">
    <property type="entry name" value="Cyt_b561/ferric_Rdtase_TM"/>
</dbReference>
<dbReference type="InterPro" id="IPR045150">
    <property type="entry name" value="CYB561D1/2"/>
</dbReference>
<evidence type="ECO:0000256" key="5">
    <source>
        <dbReference type="ARBA" id="ARBA00022692"/>
    </source>
</evidence>
<protein>
    <recommendedName>
        <fullName evidence="11">ascorbate ferrireductase (transmembrane)</fullName>
        <ecNumber evidence="11">7.2.1.3</ecNumber>
    </recommendedName>
</protein>
<dbReference type="PANTHER" id="PTHR15422">
    <property type="entry name" value="OS05G0565100 PROTEIN"/>
    <property type="match status" value="1"/>
</dbReference>
<accession>A0AAD4RB81</accession>
<evidence type="ECO:0000256" key="12">
    <source>
        <dbReference type="SAM" id="Phobius"/>
    </source>
</evidence>
<dbReference type="SMART" id="SM00665">
    <property type="entry name" value="B561"/>
    <property type="match status" value="1"/>
</dbReference>
<dbReference type="GO" id="GO:0046872">
    <property type="term" value="F:metal ion binding"/>
    <property type="evidence" value="ECO:0007669"/>
    <property type="project" value="UniProtKB-KW"/>
</dbReference>
<keyword evidence="4" id="KW-0349">Heme</keyword>
<dbReference type="EC" id="7.2.1.3" evidence="11"/>
<dbReference type="AlphaFoldDB" id="A0AAD4RB81"/>
<evidence type="ECO:0000256" key="10">
    <source>
        <dbReference type="ARBA" id="ARBA00023136"/>
    </source>
</evidence>
<dbReference type="EMBL" id="JAKKPZ010000004">
    <property type="protein sequence ID" value="KAI1722361.1"/>
    <property type="molecule type" value="Genomic_DNA"/>
</dbReference>
<proteinExistence type="predicted"/>
<evidence type="ECO:0000256" key="2">
    <source>
        <dbReference type="ARBA" id="ARBA00004141"/>
    </source>
</evidence>
<keyword evidence="8 12" id="KW-1133">Transmembrane helix</keyword>
<evidence type="ECO:0000256" key="7">
    <source>
        <dbReference type="ARBA" id="ARBA00022982"/>
    </source>
</evidence>
<dbReference type="GO" id="GO:0140571">
    <property type="term" value="F:transmembrane ascorbate ferrireductase activity"/>
    <property type="evidence" value="ECO:0007669"/>
    <property type="project" value="UniProtKB-EC"/>
</dbReference>
<comment type="cofactor">
    <cofactor evidence="1">
        <name>heme b</name>
        <dbReference type="ChEBI" id="CHEBI:60344"/>
    </cofactor>
</comment>
<evidence type="ECO:0000256" key="9">
    <source>
        <dbReference type="ARBA" id="ARBA00023004"/>
    </source>
</evidence>
<feature type="transmembrane region" description="Helical" evidence="12">
    <location>
        <begin position="360"/>
        <end position="384"/>
    </location>
</feature>
<keyword evidence="7" id="KW-0249">Electron transport</keyword>
<keyword evidence="9" id="KW-0408">Iron</keyword>
<evidence type="ECO:0000256" key="6">
    <source>
        <dbReference type="ARBA" id="ARBA00022723"/>
    </source>
</evidence>
<dbReference type="PROSITE" id="PS50836">
    <property type="entry name" value="DOMON"/>
    <property type="match status" value="1"/>
</dbReference>
<dbReference type="CDD" id="cd08760">
    <property type="entry name" value="Cyt_b561_FRRS1_like"/>
    <property type="match status" value="1"/>
</dbReference>
<feature type="transmembrane region" description="Helical" evidence="12">
    <location>
        <begin position="277"/>
        <end position="300"/>
    </location>
</feature>
<keyword evidence="16" id="KW-1185">Reference proteome</keyword>
<evidence type="ECO:0000256" key="3">
    <source>
        <dbReference type="ARBA" id="ARBA00022448"/>
    </source>
</evidence>
<evidence type="ECO:0000313" key="16">
    <source>
        <dbReference type="Proteomes" id="UP001201812"/>
    </source>
</evidence>
<reference evidence="15" key="1">
    <citation type="submission" date="2022-01" db="EMBL/GenBank/DDBJ databases">
        <title>Genome Sequence Resource for Two Populations of Ditylenchus destructor, the Migratory Endoparasitic Phytonematode.</title>
        <authorList>
            <person name="Zhang H."/>
            <person name="Lin R."/>
            <person name="Xie B."/>
        </authorList>
    </citation>
    <scope>NUCLEOTIDE SEQUENCE</scope>
    <source>
        <strain evidence="15">BazhouSP</strain>
    </source>
</reference>
<gene>
    <name evidence="15" type="ORF">DdX_04675</name>
</gene>
<evidence type="ECO:0000256" key="11">
    <source>
        <dbReference type="ARBA" id="ARBA00024225"/>
    </source>
</evidence>
<feature type="transmembrane region" description="Helical" evidence="12">
    <location>
        <begin position="504"/>
        <end position="525"/>
    </location>
</feature>
<comment type="subcellular location">
    <subcellularLocation>
        <location evidence="2">Membrane</location>
        <topology evidence="2">Multi-pass membrane protein</topology>
    </subcellularLocation>
</comment>
<evidence type="ECO:0000259" key="14">
    <source>
        <dbReference type="PROSITE" id="PS50939"/>
    </source>
</evidence>
<dbReference type="GO" id="GO:0020037">
    <property type="term" value="F:heme binding"/>
    <property type="evidence" value="ECO:0007669"/>
    <property type="project" value="TreeGrafter"/>
</dbReference>
<evidence type="ECO:0000256" key="8">
    <source>
        <dbReference type="ARBA" id="ARBA00022989"/>
    </source>
</evidence>
<comment type="caution">
    <text evidence="15">The sequence shown here is derived from an EMBL/GenBank/DDBJ whole genome shotgun (WGS) entry which is preliminary data.</text>
</comment>
<evidence type="ECO:0000256" key="4">
    <source>
        <dbReference type="ARBA" id="ARBA00022617"/>
    </source>
</evidence>
<feature type="domain" description="Cytochrome b561" evidence="14">
    <location>
        <begin position="240"/>
        <end position="456"/>
    </location>
</feature>
<feature type="domain" description="DOMON" evidence="13">
    <location>
        <begin position="73"/>
        <end position="199"/>
    </location>
</feature>
<dbReference type="PANTHER" id="PTHR15422:SF24">
    <property type="entry name" value="DOMON RELATED DOMAIN-CONTAINING PROTEIN"/>
    <property type="match status" value="1"/>
</dbReference>
<organism evidence="15 16">
    <name type="scientific">Ditylenchus destructor</name>
    <dbReference type="NCBI Taxonomy" id="166010"/>
    <lineage>
        <taxon>Eukaryota</taxon>
        <taxon>Metazoa</taxon>
        <taxon>Ecdysozoa</taxon>
        <taxon>Nematoda</taxon>
        <taxon>Chromadorea</taxon>
        <taxon>Rhabditida</taxon>
        <taxon>Tylenchina</taxon>
        <taxon>Tylenchomorpha</taxon>
        <taxon>Sphaerularioidea</taxon>
        <taxon>Anguinidae</taxon>
        <taxon>Anguininae</taxon>
        <taxon>Ditylenchus</taxon>
    </lineage>
</organism>
<evidence type="ECO:0000313" key="15">
    <source>
        <dbReference type="EMBL" id="KAI1722361.1"/>
    </source>
</evidence>
<keyword evidence="3" id="KW-0813">Transport</keyword>
<feature type="transmembrane region" description="Helical" evidence="12">
    <location>
        <begin position="405"/>
        <end position="427"/>
    </location>
</feature>
<dbReference type="Gene3D" id="1.20.120.1770">
    <property type="match status" value="1"/>
</dbReference>
<sequence>MSGRRIAKITPSSAKSIVFRTSGLMQRAILLAYVFLCAIQNTHAAFDATECSVTKNCVQSPNGCVKGNDVAVCEYLFSYTPDPENEKHLLVELHTKRKPSVSYVSVGYSTDGEMGGDSVTHCAISGGSNIEAHLSQNVGKSNVNDGAPEAERDTLELLASEAADDHIYCKFRQKSTQNSNNLMMPDLESKPLYIFLVRGPASDPKNIEPHSFDISSPDFPFISPSLSLFSKPKGENLKALSDKPEETSKSNKLAEDTETGTGLFNLKRETKYFLIKFHGILMIVAWFACVTVAVYSARYLRDHWPNTTPGGLKIWFHIHRTLNVIAVVLAVTAGMLIWIAKDIKWTGPWFTKSYDENIDLGSIHSLVGLLATVFAVSQPFVALLRCGHDHPKRQIFNITHRTIGLAGLFLACVAILLAAIKFKFIWYNHDQSLHLILVVVFFVLIALLVVASELIRRKSLQQHQRVTAIEMQSRNKGPKPTPSDTYYYQTQKHASSKNTIFTKVLFSLAVLICVGTTILLALLIFQ</sequence>
<keyword evidence="6" id="KW-0479">Metal-binding</keyword>